<accession>A0A367XZZ6</accession>
<comment type="caution">
    <text evidence="2">The sequence shown here is derived from an EMBL/GenBank/DDBJ whole genome shotgun (WGS) entry which is preliminary data.</text>
</comment>
<dbReference type="AlphaFoldDB" id="A0A367XZZ6"/>
<evidence type="ECO:0000256" key="1">
    <source>
        <dbReference type="SAM" id="Phobius"/>
    </source>
</evidence>
<keyword evidence="1" id="KW-0812">Transmembrane</keyword>
<reference evidence="2 3" key="1">
    <citation type="submission" date="2018-06" db="EMBL/GenBank/DDBJ databases">
        <title>Whole genome sequencing of Candida tropicalis (genome annotated by CSBL at Korea University).</title>
        <authorList>
            <person name="Ahn J."/>
        </authorList>
    </citation>
    <scope>NUCLEOTIDE SEQUENCE [LARGE SCALE GENOMIC DNA]</scope>
    <source>
        <strain evidence="2 3">ATCC 20962</strain>
    </source>
</reference>
<evidence type="ECO:0000313" key="2">
    <source>
        <dbReference type="EMBL" id="RCK59205.1"/>
    </source>
</evidence>
<dbReference type="OrthoDB" id="4079976at2759"/>
<protein>
    <submittedName>
        <fullName evidence="2">Uncharacterized protein</fullName>
    </submittedName>
</protein>
<name>A0A367XZZ6_9ASCO</name>
<proteinExistence type="predicted"/>
<dbReference type="EMBL" id="QLNQ01000027">
    <property type="protein sequence ID" value="RCK59205.1"/>
    <property type="molecule type" value="Genomic_DNA"/>
</dbReference>
<organism evidence="2 3">
    <name type="scientific">Candida viswanathii</name>
    <dbReference type="NCBI Taxonomy" id="5486"/>
    <lineage>
        <taxon>Eukaryota</taxon>
        <taxon>Fungi</taxon>
        <taxon>Dikarya</taxon>
        <taxon>Ascomycota</taxon>
        <taxon>Saccharomycotina</taxon>
        <taxon>Pichiomycetes</taxon>
        <taxon>Debaryomycetaceae</taxon>
        <taxon>Candida/Lodderomyces clade</taxon>
        <taxon>Candida</taxon>
    </lineage>
</organism>
<sequence>MPYVIADRKIKLDSSITELDQQLLLSHANLFKYCLNNALFKYCIDLKKIVHLYLDIIVIYATLLRKVPNYDDVTIMANKCKLNMLKLEDDYNEIFGNDVSTSLHHYAKFKSNWEDKTYSSSVKPSSLLIIESTLESFEIMVKTLSCIELFFQSFSNLKKLLIPFLLEQTKSIVQSLVKLKQFLALDIPVDRLAQGALEFDKFAFEAMKKIEKVTTGIERESLILETAFLTFDGSLKHYTSILLGRAILKREVDPRDCEIFSRRGICYQAAENVVAIPLTEESLNKSNNPMDYLNKYLSYIVILLLVLISIVFYRLFKVLLG</sequence>
<dbReference type="Proteomes" id="UP000253472">
    <property type="component" value="Unassembled WGS sequence"/>
</dbReference>
<keyword evidence="3" id="KW-1185">Reference proteome</keyword>
<evidence type="ECO:0000313" key="3">
    <source>
        <dbReference type="Proteomes" id="UP000253472"/>
    </source>
</evidence>
<feature type="transmembrane region" description="Helical" evidence="1">
    <location>
        <begin position="296"/>
        <end position="316"/>
    </location>
</feature>
<gene>
    <name evidence="2" type="ORF">Cantr_07489</name>
</gene>
<keyword evidence="1" id="KW-0472">Membrane</keyword>
<keyword evidence="1" id="KW-1133">Transmembrane helix</keyword>